<evidence type="ECO:0000313" key="15">
    <source>
        <dbReference type="EMBL" id="GAA5807031.1"/>
    </source>
</evidence>
<gene>
    <name evidence="15" type="ORF">MFLAVUS_000381</name>
</gene>
<dbReference type="PANTHER" id="PTHR13923:SF11">
    <property type="entry name" value="SECRETORY 31, ISOFORM D"/>
    <property type="match status" value="1"/>
</dbReference>
<evidence type="ECO:0000256" key="8">
    <source>
        <dbReference type="ARBA" id="ARBA00022824"/>
    </source>
</evidence>
<dbReference type="EMBL" id="BAABUK010000002">
    <property type="protein sequence ID" value="GAA5807031.1"/>
    <property type="molecule type" value="Genomic_DNA"/>
</dbReference>
<dbReference type="SUPFAM" id="SSF50978">
    <property type="entry name" value="WD40 repeat-like"/>
    <property type="match status" value="1"/>
</dbReference>
<evidence type="ECO:0000256" key="2">
    <source>
        <dbReference type="ARBA" id="ARBA00009358"/>
    </source>
</evidence>
<accession>A0ABP9YJM4</accession>
<keyword evidence="7" id="KW-0677">Repeat</keyword>
<dbReference type="InterPro" id="IPR024298">
    <property type="entry name" value="Sec16_Sec23-bd"/>
</dbReference>
<dbReference type="Gene3D" id="1.25.40.1030">
    <property type="match status" value="1"/>
</dbReference>
<comment type="similarity">
    <text evidence="2">Belongs to the WD repeat SEC31 family.</text>
</comment>
<dbReference type="InterPro" id="IPR036322">
    <property type="entry name" value="WD40_repeat_dom_sf"/>
</dbReference>
<name>A0ABP9YJM4_9FUNG</name>
<keyword evidence="8" id="KW-0256">Endoplasmic reticulum</keyword>
<evidence type="ECO:0000256" key="5">
    <source>
        <dbReference type="ARBA" id="ARBA00022448"/>
    </source>
</evidence>
<keyword evidence="5" id="KW-0813">Transport</keyword>
<evidence type="ECO:0000256" key="11">
    <source>
        <dbReference type="ARBA" id="ARBA00025471"/>
    </source>
</evidence>
<evidence type="ECO:0000313" key="16">
    <source>
        <dbReference type="Proteomes" id="UP001473302"/>
    </source>
</evidence>
<keyword evidence="10" id="KW-0653">Protein transport</keyword>
<dbReference type="SMART" id="SM00320">
    <property type="entry name" value="WD40"/>
    <property type="match status" value="5"/>
</dbReference>
<comment type="subcellular location">
    <subcellularLocation>
        <location evidence="1">Endoplasmic reticulum</location>
    </subcellularLocation>
</comment>
<dbReference type="PANTHER" id="PTHR13923">
    <property type="entry name" value="SEC31-RELATED PROTEIN"/>
    <property type="match status" value="1"/>
</dbReference>
<dbReference type="PROSITE" id="PS50082">
    <property type="entry name" value="WD_REPEATS_2"/>
    <property type="match status" value="2"/>
</dbReference>
<dbReference type="Pfam" id="PF00400">
    <property type="entry name" value="WD40"/>
    <property type="match status" value="1"/>
</dbReference>
<keyword evidence="16" id="KW-1185">Reference proteome</keyword>
<dbReference type="InterPro" id="IPR015943">
    <property type="entry name" value="WD40/YVTN_repeat-like_dom_sf"/>
</dbReference>
<protein>
    <recommendedName>
        <fullName evidence="4">Protein transport protein SEC31</fullName>
    </recommendedName>
    <alternativeName>
        <fullName evidence="3">Protein transport protein sec31</fullName>
    </alternativeName>
</protein>
<evidence type="ECO:0000256" key="10">
    <source>
        <dbReference type="ARBA" id="ARBA00022927"/>
    </source>
</evidence>
<dbReference type="Pfam" id="PF12931">
    <property type="entry name" value="TPR_Sec16"/>
    <property type="match status" value="1"/>
</dbReference>
<feature type="domain" description="Sec16 Sec23-binding" evidence="14">
    <location>
        <begin position="533"/>
        <end position="765"/>
    </location>
</feature>
<dbReference type="Proteomes" id="UP001473302">
    <property type="component" value="Unassembled WGS sequence"/>
</dbReference>
<evidence type="ECO:0000256" key="1">
    <source>
        <dbReference type="ARBA" id="ARBA00004240"/>
    </source>
</evidence>
<comment type="caution">
    <text evidence="15">The sequence shown here is derived from an EMBL/GenBank/DDBJ whole genome shotgun (WGS) entry which is preliminary data.</text>
</comment>
<dbReference type="InterPro" id="IPR019775">
    <property type="entry name" value="WD40_repeat_CS"/>
</dbReference>
<proteinExistence type="inferred from homology"/>
<reference evidence="15 16" key="1">
    <citation type="submission" date="2024-04" db="EMBL/GenBank/DDBJ databases">
        <title>genome sequences of Mucor flavus KT1a and Helicostylum pulchrum KT1b strains isolated from the surface of a dry-aged beef.</title>
        <authorList>
            <person name="Toyotome T."/>
            <person name="Hosono M."/>
            <person name="Torimaru M."/>
            <person name="Fukuda K."/>
            <person name="Mikami N."/>
        </authorList>
    </citation>
    <scope>NUCLEOTIDE SEQUENCE [LARGE SCALE GENOMIC DNA]</scope>
    <source>
        <strain evidence="15 16">KT1a</strain>
    </source>
</reference>
<feature type="region of interest" description="Disordered" evidence="13">
    <location>
        <begin position="789"/>
        <end position="894"/>
    </location>
</feature>
<organism evidence="15 16">
    <name type="scientific">Mucor flavus</name>
    <dbReference type="NCBI Taxonomy" id="439312"/>
    <lineage>
        <taxon>Eukaryota</taxon>
        <taxon>Fungi</taxon>
        <taxon>Fungi incertae sedis</taxon>
        <taxon>Mucoromycota</taxon>
        <taxon>Mucoromycotina</taxon>
        <taxon>Mucoromycetes</taxon>
        <taxon>Mucorales</taxon>
        <taxon>Mucorineae</taxon>
        <taxon>Mucoraceae</taxon>
        <taxon>Mucor</taxon>
    </lineage>
</organism>
<feature type="repeat" description="WD" evidence="12">
    <location>
        <begin position="251"/>
        <end position="293"/>
    </location>
</feature>
<keyword evidence="6 12" id="KW-0853">WD repeat</keyword>
<dbReference type="PROSITE" id="PS00678">
    <property type="entry name" value="WD_REPEATS_1"/>
    <property type="match status" value="1"/>
</dbReference>
<dbReference type="InterPro" id="IPR040251">
    <property type="entry name" value="SEC31-like"/>
</dbReference>
<comment type="function">
    <text evidence="11">Component of the coat protein complex II (COPII) which promotes the formation of transport vesicles from the endoplasmic reticulum (ER). The coat has two main functions, the physical deformation of the endoplasmic reticulum membrane into vesicles and the selection of cargo molecules.</text>
</comment>
<feature type="compositionally biased region" description="Polar residues" evidence="13">
    <location>
        <begin position="806"/>
        <end position="819"/>
    </location>
</feature>
<evidence type="ECO:0000256" key="12">
    <source>
        <dbReference type="PROSITE-ProRule" id="PRU00221"/>
    </source>
</evidence>
<feature type="repeat" description="WD" evidence="12">
    <location>
        <begin position="114"/>
        <end position="156"/>
    </location>
</feature>
<evidence type="ECO:0000256" key="9">
    <source>
        <dbReference type="ARBA" id="ARBA00022892"/>
    </source>
</evidence>
<evidence type="ECO:0000256" key="3">
    <source>
        <dbReference type="ARBA" id="ARBA00013507"/>
    </source>
</evidence>
<keyword evidence="9" id="KW-0931">ER-Golgi transport</keyword>
<evidence type="ECO:0000256" key="13">
    <source>
        <dbReference type="SAM" id="MobiDB-lite"/>
    </source>
</evidence>
<evidence type="ECO:0000256" key="6">
    <source>
        <dbReference type="ARBA" id="ARBA00022574"/>
    </source>
</evidence>
<dbReference type="Gene3D" id="2.130.10.10">
    <property type="entry name" value="YVTN repeat-like/Quinoprotein amine dehydrogenase"/>
    <property type="match status" value="1"/>
</dbReference>
<evidence type="ECO:0000256" key="7">
    <source>
        <dbReference type="ARBA" id="ARBA00022737"/>
    </source>
</evidence>
<evidence type="ECO:0000256" key="4">
    <source>
        <dbReference type="ARBA" id="ARBA00021236"/>
    </source>
</evidence>
<sequence length="894" mass="99094">MTRKLNEIRRTSKFAWSPGRHILATSTMSGALDESFSSTSELELFKLESGSFSQQESHKVSTTSRFNTLAWGHIGSSHEHGVVAGGMETGDLELWDPSSILNNKSDTECLILRKSTHSGTLAALDFNLFQTNLLASAGSNSEVYIWDLNQPSTPYTPGARSSKMDEISSVAWNCQVQHIVSTSSTNGYTVIWDLRNKKEVMTLAYPVRGPISSIVWHPDIATQIVTASSDDQNPIISLWDLRHAQSPEKTLSGHSKGVLDVSWCRQDSDLLVSSGKDGKTLCWNPNTGQLNGELLTNNKSTHQVDWCPRQPDLLASASFDGSIHILSIQGSTCNQPILDTPGSQFHLKEPPKWLRRPVGATFGFSGKLVTFNNKIAQSAVLEAAISGTTLPNLKTLSRRIKLATIETDLEIIKRSEQLESATENNVDGLIQDRIRAGKDKQDWQVLQTLFSDNARETLMQYLGFERDQVVDAANALLPPKKEKEKMTTVSTLFGNTVEPEVGFFGRTEPTSMIEKSLPFSFYAAGTSEADSLITRALVLGDFESAVNVCLATERFADALMIAMCGGSDLLTRTQNTYFESQTKKFAYLRLLQGIVEDDLSAIVRDADLKDWASVLVVLCTFAQSENFGPFCEILGDRLSQDEQYKSHATLFYLAAGQLEKVSSIWISQFEQEEKIKDNMTHGVRLQALVEKVTIFRKAIDYEDHAPVSDSGEYVLKDLYQKYCEYAEFMASQGQLEVALKYISLTPTDYAKMSSRGSSVVRDRVFHASGRRKGHQEPRFPFEKKNINEHTDNKNIAPNNYMGVKSPQPSQTATVYQPTAWNDPPPSPRANPRMVAGNKVIRGLNGPPPPPSSSTTIGYYSAHQQPHQFQTRGTPPPPPPMNAVAPIAMRQTKNK</sequence>
<dbReference type="InterPro" id="IPR001680">
    <property type="entry name" value="WD40_rpt"/>
</dbReference>
<evidence type="ECO:0000259" key="14">
    <source>
        <dbReference type="Pfam" id="PF12931"/>
    </source>
</evidence>
<feature type="compositionally biased region" description="Polar residues" evidence="13">
    <location>
        <begin position="854"/>
        <end position="872"/>
    </location>
</feature>